<dbReference type="Gene3D" id="1.10.287.3510">
    <property type="match status" value="1"/>
</dbReference>
<dbReference type="GO" id="GO:0005886">
    <property type="term" value="C:plasma membrane"/>
    <property type="evidence" value="ECO:0007669"/>
    <property type="project" value="UniProtKB-SubCell"/>
</dbReference>
<evidence type="ECO:0000256" key="6">
    <source>
        <dbReference type="SAM" id="Phobius"/>
    </source>
</evidence>
<evidence type="ECO:0000256" key="2">
    <source>
        <dbReference type="ARBA" id="ARBA00022475"/>
    </source>
</evidence>
<evidence type="ECO:0000256" key="1">
    <source>
        <dbReference type="ARBA" id="ARBA00004651"/>
    </source>
</evidence>
<dbReference type="AlphaFoldDB" id="A0A0F9J8G5"/>
<evidence type="ECO:0000256" key="4">
    <source>
        <dbReference type="ARBA" id="ARBA00022989"/>
    </source>
</evidence>
<keyword evidence="3 6" id="KW-0812">Transmembrane</keyword>
<evidence type="ECO:0000313" key="7">
    <source>
        <dbReference type="EMBL" id="KKM45231.1"/>
    </source>
</evidence>
<keyword evidence="5 6" id="KW-0472">Membrane</keyword>
<dbReference type="PANTHER" id="PTHR34583">
    <property type="entry name" value="ANTIPORTER SUBUNIT MNHC2-RELATED"/>
    <property type="match status" value="1"/>
</dbReference>
<dbReference type="EMBL" id="LAZR01012061">
    <property type="protein sequence ID" value="KKM45231.1"/>
    <property type="molecule type" value="Genomic_DNA"/>
</dbReference>
<organism evidence="7">
    <name type="scientific">marine sediment metagenome</name>
    <dbReference type="NCBI Taxonomy" id="412755"/>
    <lineage>
        <taxon>unclassified sequences</taxon>
        <taxon>metagenomes</taxon>
        <taxon>ecological metagenomes</taxon>
    </lineage>
</organism>
<sequence>MIDVIHFIQTKYYYLVVIFLMMIGLYTTIASRNLIKKIIGINIFQVSVFLFYIAMAKVKHGTAPILWDKAVIYDNPLPHVLILTAIVVSVSTTAVALALIINIYKEYETIEEDSILAKQKLDEEESILAKQKLDIDRSNMA</sequence>
<protein>
    <recommendedName>
        <fullName evidence="8">NADH-ubiquinone oxidoreductase chain 4L</fullName>
    </recommendedName>
</protein>
<dbReference type="Pfam" id="PF00420">
    <property type="entry name" value="Oxidored_q2"/>
    <property type="match status" value="1"/>
</dbReference>
<keyword evidence="2" id="KW-1003">Cell membrane</keyword>
<feature type="transmembrane region" description="Helical" evidence="6">
    <location>
        <begin position="12"/>
        <end position="31"/>
    </location>
</feature>
<accession>A0A0F9J8G5</accession>
<proteinExistence type="predicted"/>
<evidence type="ECO:0000256" key="3">
    <source>
        <dbReference type="ARBA" id="ARBA00022692"/>
    </source>
</evidence>
<evidence type="ECO:0008006" key="8">
    <source>
        <dbReference type="Google" id="ProtNLM"/>
    </source>
</evidence>
<name>A0A0F9J8G5_9ZZZZ</name>
<feature type="transmembrane region" description="Helical" evidence="6">
    <location>
        <begin position="38"/>
        <end position="56"/>
    </location>
</feature>
<dbReference type="NCBIfam" id="NF005621">
    <property type="entry name" value="PRK07375.1-6"/>
    <property type="match status" value="1"/>
</dbReference>
<dbReference type="NCBIfam" id="NF005624">
    <property type="entry name" value="PRK07375.2-3"/>
    <property type="match status" value="1"/>
</dbReference>
<reference evidence="7" key="1">
    <citation type="journal article" date="2015" name="Nature">
        <title>Complex archaea that bridge the gap between prokaryotes and eukaryotes.</title>
        <authorList>
            <person name="Spang A."/>
            <person name="Saw J.H."/>
            <person name="Jorgensen S.L."/>
            <person name="Zaremba-Niedzwiedzka K."/>
            <person name="Martijn J."/>
            <person name="Lind A.E."/>
            <person name="van Eijk R."/>
            <person name="Schleper C."/>
            <person name="Guy L."/>
            <person name="Ettema T.J."/>
        </authorList>
    </citation>
    <scope>NUCLEOTIDE SEQUENCE</scope>
</reference>
<feature type="transmembrane region" description="Helical" evidence="6">
    <location>
        <begin position="76"/>
        <end position="101"/>
    </location>
</feature>
<dbReference type="PANTHER" id="PTHR34583:SF2">
    <property type="entry name" value="ANTIPORTER SUBUNIT MNHC2-RELATED"/>
    <property type="match status" value="1"/>
</dbReference>
<dbReference type="InterPro" id="IPR050601">
    <property type="entry name" value="CPA3_antiporter_subunitC"/>
</dbReference>
<dbReference type="InterPro" id="IPR039428">
    <property type="entry name" value="NUOK/Mnh_C1-like"/>
</dbReference>
<evidence type="ECO:0000256" key="5">
    <source>
        <dbReference type="ARBA" id="ARBA00023136"/>
    </source>
</evidence>
<comment type="subcellular location">
    <subcellularLocation>
        <location evidence="1">Cell membrane</location>
        <topology evidence="1">Multi-pass membrane protein</topology>
    </subcellularLocation>
</comment>
<keyword evidence="4 6" id="KW-1133">Transmembrane helix</keyword>
<comment type="caution">
    <text evidence="7">The sequence shown here is derived from an EMBL/GenBank/DDBJ whole genome shotgun (WGS) entry which is preliminary data.</text>
</comment>
<gene>
    <name evidence="7" type="ORF">LCGC14_1561150</name>
</gene>